<dbReference type="RefSeq" id="WP_232617643.1">
    <property type="nucleotide sequence ID" value="NZ_OBEA01000010.1"/>
</dbReference>
<accession>A0A285JIQ8</accession>
<gene>
    <name evidence="1" type="ORF">SAMN06297129_3913</name>
</gene>
<dbReference type="AlphaFoldDB" id="A0A285JIQ8"/>
<protein>
    <submittedName>
        <fullName evidence="1">Uncharacterized protein</fullName>
    </submittedName>
</protein>
<organism evidence="1 2">
    <name type="scientific">Pseudooceanicola antarcticus</name>
    <dbReference type="NCBI Taxonomy" id="1247613"/>
    <lineage>
        <taxon>Bacteria</taxon>
        <taxon>Pseudomonadati</taxon>
        <taxon>Pseudomonadota</taxon>
        <taxon>Alphaproteobacteria</taxon>
        <taxon>Rhodobacterales</taxon>
        <taxon>Paracoccaceae</taxon>
        <taxon>Pseudooceanicola</taxon>
    </lineage>
</organism>
<evidence type="ECO:0000313" key="1">
    <source>
        <dbReference type="EMBL" id="SNY60164.1"/>
    </source>
</evidence>
<evidence type="ECO:0000313" key="2">
    <source>
        <dbReference type="Proteomes" id="UP000231655"/>
    </source>
</evidence>
<reference evidence="1 2" key="1">
    <citation type="submission" date="2017-09" db="EMBL/GenBank/DDBJ databases">
        <authorList>
            <person name="Ehlers B."/>
            <person name="Leendertz F.H."/>
        </authorList>
    </citation>
    <scope>NUCLEOTIDE SEQUENCE [LARGE SCALE GENOMIC DNA]</scope>
    <source>
        <strain evidence="1 2">CGMCC 1.12662</strain>
    </source>
</reference>
<sequence length="102" mass="11713">MTCIVVNDASCLIDLKKGELLHVLLRLPYRFIVPLPIREEELLDFTAQEWRMLEDGGLATYDLPGEEVARVFALKGSGQNMGVMRRVFCLRRSADHRELRPL</sequence>
<dbReference type="Proteomes" id="UP000231655">
    <property type="component" value="Unassembled WGS sequence"/>
</dbReference>
<name>A0A285JIQ8_9RHOB</name>
<proteinExistence type="predicted"/>
<dbReference type="EMBL" id="OBEA01000010">
    <property type="protein sequence ID" value="SNY60164.1"/>
    <property type="molecule type" value="Genomic_DNA"/>
</dbReference>